<evidence type="ECO:0008006" key="3">
    <source>
        <dbReference type="Google" id="ProtNLM"/>
    </source>
</evidence>
<dbReference type="AlphaFoldDB" id="A0A4T0JAZ5"/>
<dbReference type="SUPFAM" id="SSF118310">
    <property type="entry name" value="AN1-like Zinc finger"/>
    <property type="match status" value="1"/>
</dbReference>
<organism evidence="1 2">
    <name type="scientific">Wallemia ichthyophaga</name>
    <dbReference type="NCBI Taxonomy" id="245174"/>
    <lineage>
        <taxon>Eukaryota</taxon>
        <taxon>Fungi</taxon>
        <taxon>Dikarya</taxon>
        <taxon>Basidiomycota</taxon>
        <taxon>Wallemiomycotina</taxon>
        <taxon>Wallemiomycetes</taxon>
        <taxon>Wallemiales</taxon>
        <taxon>Wallemiaceae</taxon>
        <taxon>Wallemia</taxon>
    </lineage>
</organism>
<name>A0A4T0JAZ5_WALIC</name>
<comment type="caution">
    <text evidence="1">The sequence shown here is derived from an EMBL/GenBank/DDBJ whole genome shotgun (WGS) entry which is preliminary data.</text>
</comment>
<reference evidence="1 2" key="1">
    <citation type="submission" date="2019-03" db="EMBL/GenBank/DDBJ databases">
        <title>Sequencing 23 genomes of Wallemia ichthyophaga.</title>
        <authorList>
            <person name="Gostincar C."/>
        </authorList>
    </citation>
    <scope>NUCLEOTIDE SEQUENCE [LARGE SCALE GENOMIC DNA]</scope>
    <source>
        <strain evidence="1 2">EXF-6200</strain>
    </source>
</reference>
<protein>
    <recommendedName>
        <fullName evidence="3">AN1-type domain-containing protein</fullName>
    </recommendedName>
</protein>
<dbReference type="Proteomes" id="UP000310689">
    <property type="component" value="Unassembled WGS sequence"/>
</dbReference>
<gene>
    <name evidence="1" type="ORF">E3P86_00858</name>
</gene>
<dbReference type="InterPro" id="IPR035896">
    <property type="entry name" value="AN1-like_Znf"/>
</dbReference>
<evidence type="ECO:0000313" key="2">
    <source>
        <dbReference type="Proteomes" id="UP000310689"/>
    </source>
</evidence>
<dbReference type="Gene3D" id="4.10.1110.10">
    <property type="entry name" value="AN1-like Zinc finger"/>
    <property type="match status" value="1"/>
</dbReference>
<evidence type="ECO:0000313" key="1">
    <source>
        <dbReference type="EMBL" id="TIB40026.1"/>
    </source>
</evidence>
<accession>A0A4T0JAZ5</accession>
<dbReference type="EMBL" id="SPOI01000022">
    <property type="protein sequence ID" value="TIB40026.1"/>
    <property type="molecule type" value="Genomic_DNA"/>
</dbReference>
<sequence>MSFSPSEQKPEAEREEGLLDIGSKCSTLNCPNIDYLIHECTKCHRRYCSEHRSAVFDCCQRQSTQKRDKTHKVFVACTLPRCSSEAFSGSEYCLAHRHHAAPIQTAQKGSVSKQQASKLDAIRAKFGKTTPMTPSTGGTATKTMQHKPIDRRVWMMKTRMNAKPLREHLDSNHRVHISVSLSQSISHVDINLDSCSFFYLNKSLSMGRVLDLLADKLSVDSSEYYLYHHQQQSNTKLNLNLNLSAAAGDIPGLDCAHLILVQKAGVVSDLRSVD</sequence>
<proteinExistence type="predicted"/>